<evidence type="ECO:0000313" key="2">
    <source>
        <dbReference type="EMBL" id="GEU92434.1"/>
    </source>
</evidence>
<protein>
    <submittedName>
        <fullName evidence="2">Uncharacterized protein</fullName>
    </submittedName>
</protein>
<name>A0A6L2P6F7_TANCI</name>
<organism evidence="2">
    <name type="scientific">Tanacetum cinerariifolium</name>
    <name type="common">Dalmatian daisy</name>
    <name type="synonym">Chrysanthemum cinerariifolium</name>
    <dbReference type="NCBI Taxonomy" id="118510"/>
    <lineage>
        <taxon>Eukaryota</taxon>
        <taxon>Viridiplantae</taxon>
        <taxon>Streptophyta</taxon>
        <taxon>Embryophyta</taxon>
        <taxon>Tracheophyta</taxon>
        <taxon>Spermatophyta</taxon>
        <taxon>Magnoliopsida</taxon>
        <taxon>eudicotyledons</taxon>
        <taxon>Gunneridae</taxon>
        <taxon>Pentapetalae</taxon>
        <taxon>asterids</taxon>
        <taxon>campanulids</taxon>
        <taxon>Asterales</taxon>
        <taxon>Asteraceae</taxon>
        <taxon>Asteroideae</taxon>
        <taxon>Anthemideae</taxon>
        <taxon>Anthemidinae</taxon>
        <taxon>Tanacetum</taxon>
    </lineage>
</organism>
<proteinExistence type="predicted"/>
<sequence>MDAKIKDQDLEIYGLKAIVKFLKDKDRGSAKPTQDDAPIKMGIKEIREEVGADKSTKLGSNDTEEMVNVLSSMEAANILTSRVAAASVSPVAGVSAAGVPTVSRSFPTVSVIFTTANVIDVQVAKEMKEEFARENQRVSEQLARDSQIARLHAEEELKMMIEGLDRSNEVTAKRLQEYEQSAADLSVGEKIELISERVKYQDHCTKIIKYQAQQSKPLSKKEQREFYMLKQFEDFVPMNSKEKSERVKRRGLKIDQGSSKRMKTAKDVSEEELKEMMQLVPLEEVYVEAL</sequence>
<dbReference type="EMBL" id="BKCJ010010628">
    <property type="protein sequence ID" value="GEU92434.1"/>
    <property type="molecule type" value="Genomic_DNA"/>
</dbReference>
<dbReference type="AlphaFoldDB" id="A0A6L2P6F7"/>
<feature type="region of interest" description="Disordered" evidence="1">
    <location>
        <begin position="240"/>
        <end position="267"/>
    </location>
</feature>
<reference evidence="2" key="1">
    <citation type="journal article" date="2019" name="Sci. Rep.">
        <title>Draft genome of Tanacetum cinerariifolium, the natural source of mosquito coil.</title>
        <authorList>
            <person name="Yamashiro T."/>
            <person name="Shiraishi A."/>
            <person name="Satake H."/>
            <person name="Nakayama K."/>
        </authorList>
    </citation>
    <scope>NUCLEOTIDE SEQUENCE</scope>
</reference>
<accession>A0A6L2P6F7</accession>
<comment type="caution">
    <text evidence="2">The sequence shown here is derived from an EMBL/GenBank/DDBJ whole genome shotgun (WGS) entry which is preliminary data.</text>
</comment>
<gene>
    <name evidence="2" type="ORF">Tci_064412</name>
</gene>
<evidence type="ECO:0000256" key="1">
    <source>
        <dbReference type="SAM" id="MobiDB-lite"/>
    </source>
</evidence>